<keyword evidence="4" id="KW-1185">Reference proteome</keyword>
<keyword evidence="2 3" id="KW-0808">Transferase</keyword>
<comment type="caution">
    <text evidence="3">The sequence shown here is derived from an EMBL/GenBank/DDBJ whole genome shotgun (WGS) entry which is preliminary data.</text>
</comment>
<reference evidence="3 4" key="1">
    <citation type="submission" date="2018-05" db="EMBL/GenBank/DDBJ databases">
        <title>Flavobacterium sp. strain IMCC34758, incomplete genome.</title>
        <authorList>
            <person name="Joung Y."/>
        </authorList>
    </citation>
    <scope>NUCLEOTIDE SEQUENCE [LARGE SCALE GENOMIC DNA]</scope>
    <source>
        <strain evidence="3 4">IMCC34758</strain>
    </source>
</reference>
<dbReference type="PANTHER" id="PTHR23416:SF23">
    <property type="entry name" value="ACETYLTRANSFERASE C18B11.09C-RELATED"/>
    <property type="match status" value="1"/>
</dbReference>
<accession>A0A2V4C309</accession>
<evidence type="ECO:0000256" key="1">
    <source>
        <dbReference type="ARBA" id="ARBA00007274"/>
    </source>
</evidence>
<dbReference type="RefSeq" id="WP_110344732.1">
    <property type="nucleotide sequence ID" value="NZ_QJHL01000001.1"/>
</dbReference>
<dbReference type="AlphaFoldDB" id="A0A2V4C309"/>
<gene>
    <name evidence="3" type="ORF">DMB68_00450</name>
</gene>
<dbReference type="Gene3D" id="2.160.10.10">
    <property type="entry name" value="Hexapeptide repeat proteins"/>
    <property type="match status" value="1"/>
</dbReference>
<dbReference type="GO" id="GO:0008374">
    <property type="term" value="F:O-acyltransferase activity"/>
    <property type="evidence" value="ECO:0007669"/>
    <property type="project" value="TreeGrafter"/>
</dbReference>
<proteinExistence type="inferred from homology"/>
<dbReference type="PANTHER" id="PTHR23416">
    <property type="entry name" value="SIALIC ACID SYNTHASE-RELATED"/>
    <property type="match status" value="1"/>
</dbReference>
<dbReference type="Proteomes" id="UP000247681">
    <property type="component" value="Unassembled WGS sequence"/>
</dbReference>
<dbReference type="InterPro" id="IPR011004">
    <property type="entry name" value="Trimer_LpxA-like_sf"/>
</dbReference>
<sequence>MSRTKYELDIQNRSLFRYYLGIGARLKRYFYYSYSRYVARKKGAIIGENVVLPLSLAKKANKNLIIGENSSIQTDLIDLRAKVTIGSNVIIGSGVEILTCSHLIDSPDWEFKSYGIIIEDYVWVATRAFVLPSCRKIGYGAVCAAGALVTKDVEGMSVISGSPALHLKTRGQVHSNLIVPSLLGGDLKIYIKTWNKRKK</sequence>
<evidence type="ECO:0000313" key="4">
    <source>
        <dbReference type="Proteomes" id="UP000247681"/>
    </source>
</evidence>
<evidence type="ECO:0000313" key="3">
    <source>
        <dbReference type="EMBL" id="PXY45699.1"/>
    </source>
</evidence>
<protein>
    <submittedName>
        <fullName evidence="3">Acetyltransferase</fullName>
    </submittedName>
</protein>
<dbReference type="OrthoDB" id="9814490at2"/>
<comment type="similarity">
    <text evidence="1">Belongs to the transferase hexapeptide repeat family.</text>
</comment>
<evidence type="ECO:0000256" key="2">
    <source>
        <dbReference type="ARBA" id="ARBA00022679"/>
    </source>
</evidence>
<dbReference type="SUPFAM" id="SSF51161">
    <property type="entry name" value="Trimeric LpxA-like enzymes"/>
    <property type="match status" value="1"/>
</dbReference>
<organism evidence="3 4">
    <name type="scientific">Flavobacterium hydrophilum</name>
    <dbReference type="NCBI Taxonomy" id="2211445"/>
    <lineage>
        <taxon>Bacteria</taxon>
        <taxon>Pseudomonadati</taxon>
        <taxon>Bacteroidota</taxon>
        <taxon>Flavobacteriia</taxon>
        <taxon>Flavobacteriales</taxon>
        <taxon>Flavobacteriaceae</taxon>
        <taxon>Flavobacterium</taxon>
    </lineage>
</organism>
<dbReference type="InterPro" id="IPR051159">
    <property type="entry name" value="Hexapeptide_acetyltransf"/>
</dbReference>
<dbReference type="EMBL" id="QJHL01000001">
    <property type="protein sequence ID" value="PXY45699.1"/>
    <property type="molecule type" value="Genomic_DNA"/>
</dbReference>
<dbReference type="GO" id="GO:0005829">
    <property type="term" value="C:cytosol"/>
    <property type="evidence" value="ECO:0007669"/>
    <property type="project" value="TreeGrafter"/>
</dbReference>
<name>A0A2V4C309_9FLAO</name>